<dbReference type="Pfam" id="PF16353">
    <property type="entry name" value="LacZ_4"/>
    <property type="match status" value="1"/>
</dbReference>
<dbReference type="SUPFAM" id="SSF49303">
    <property type="entry name" value="beta-Galactosidase/glucuronidase domain"/>
    <property type="match status" value="2"/>
</dbReference>
<dbReference type="SUPFAM" id="SSF51445">
    <property type="entry name" value="(Trans)glycosidases"/>
    <property type="match status" value="1"/>
</dbReference>
<evidence type="ECO:0000313" key="9">
    <source>
        <dbReference type="EMBL" id="RHJ62810.1"/>
    </source>
</evidence>
<evidence type="ECO:0000256" key="4">
    <source>
        <dbReference type="ARBA" id="ARBA00022801"/>
    </source>
</evidence>
<dbReference type="GO" id="GO:0004565">
    <property type="term" value="F:beta-galactosidase activity"/>
    <property type="evidence" value="ECO:0007669"/>
    <property type="project" value="UniProtKB-EC"/>
</dbReference>
<dbReference type="Gene3D" id="2.70.98.10">
    <property type="match status" value="1"/>
</dbReference>
<dbReference type="PANTHER" id="PTHR46323:SF2">
    <property type="entry name" value="BETA-GALACTOSIDASE"/>
    <property type="match status" value="1"/>
</dbReference>
<dbReference type="Pfam" id="PF00703">
    <property type="entry name" value="Glyco_hydro_2"/>
    <property type="match status" value="1"/>
</dbReference>
<sequence length="1012" mass="117799">MIVPRYYEDLSVLHENTMPARAYFIPASKRMDNLVEHREESDRMQLLNGTWKFQYFNSIYDVQEPFFEKDYDTENFDEIQVPSVWQMAGYDTHQYTNIRYPFPFDPPYVPQDISCGTYAHTFVYHKDENAPKAFLNFEGVDSCFYVWINGSYVGYSQVSHMTSEFDITDLLRDGENSIAVLVMKWCDGSYLEDQDKFRMSGIFRDVYILKRPKQAISDYHIKTRIEDMLAKVEIEMKFYSPLNVKISIEDRNGAVVALGSIAEEGTAVLEIASPELWNTENPYLYKLILETENEVIVDHIALRKIEIKDQVIYLNGQKIKFRGVNRHDSDPVTGFTISPEQITTDLTLMKQHNFNAIRSSHYPNAPFFYEMCDKYGFMVIDEADIEAHGPFMIYRKEDTDYNRFKRWNEKIADDPVWEEAIVDRVKLMVERDKNRFCIVMWSMGNESAYGCNFEKALEWTKNFDPDRITQYESARYRNYDETYDYSNLDVYSRMYPALSEIQEYLDKDGSKPFLLVEYCHSMGNGPGDFEDYFQMIQDNDKMCGGFVWEWCDHAIAHGTAENGKTIYAYGGDHGEEIHDGNFCMDGLVYPDRTVHTGLLEYKNVYRPARVISYDKESGELMLHNYMDFDDLKDYVKISYELTQDGLVISKGKLPEVSVAPHSEGKTNLKINVPENGKCYLKLIYHLKKELPLLDEEHILGFDEIEVSKDDAKCKLAEKWLQKTAVDSELQVNENDTQIHIKGREFAYTIDKRTALFTEMKFAGREYLNHPMELNIWRAPTDNDMYIKSEWKKAHYDKAYTRAYTTEVVQGKHGVKITSHASVVAETVQKILDVMITWKIEVAGKIDADIEVTKDDEFPDLPRFGVRMFLDKKLSAARYFGMGPQESYCDKHQASSHGLYQANVDDLHEDYIRPQENGSHYDCEYVELNNSRYGIVVSAENAFSFNASYYTQEELEKKTHNYELTESDSLVFCVDYALNGIGSNSCGPVVLEQYRFDDVLFRFQFTLIPYVKG</sequence>
<dbReference type="InterPro" id="IPR008979">
    <property type="entry name" value="Galactose-bd-like_sf"/>
</dbReference>
<evidence type="ECO:0000256" key="2">
    <source>
        <dbReference type="ARBA" id="ARBA00007401"/>
    </source>
</evidence>
<reference evidence="9 10" key="1">
    <citation type="submission" date="2018-08" db="EMBL/GenBank/DDBJ databases">
        <title>A genome reference for cultivated species of the human gut microbiota.</title>
        <authorList>
            <person name="Zou Y."/>
            <person name="Xue W."/>
            <person name="Luo G."/>
        </authorList>
    </citation>
    <scope>NUCLEOTIDE SEQUENCE [LARGE SCALE GENOMIC DNA]</scope>
    <source>
        <strain evidence="9 10">AM09-9</strain>
    </source>
</reference>
<dbReference type="Proteomes" id="UP000285832">
    <property type="component" value="Unassembled WGS sequence"/>
</dbReference>
<dbReference type="Pfam" id="PF02837">
    <property type="entry name" value="Glyco_hydro_2_N"/>
    <property type="match status" value="1"/>
</dbReference>
<keyword evidence="5 7" id="KW-0326">Glycosidase</keyword>
<dbReference type="EC" id="3.2.1.23" evidence="3 7"/>
<dbReference type="SMART" id="SM01038">
    <property type="entry name" value="Bgal_small_N"/>
    <property type="match status" value="1"/>
</dbReference>
<comment type="catalytic activity">
    <reaction evidence="1 7">
        <text>Hydrolysis of terminal non-reducing beta-D-galactose residues in beta-D-galactosides.</text>
        <dbReference type="EC" id="3.2.1.23"/>
    </reaction>
</comment>
<dbReference type="InterPro" id="IPR017853">
    <property type="entry name" value="GH"/>
</dbReference>
<dbReference type="InterPro" id="IPR013783">
    <property type="entry name" value="Ig-like_fold"/>
</dbReference>
<dbReference type="InterPro" id="IPR050347">
    <property type="entry name" value="Bact_Beta-galactosidase"/>
</dbReference>
<name>A0A415D7Y1_9FIRM</name>
<dbReference type="Pfam" id="PF02836">
    <property type="entry name" value="Glyco_hydro_2_C"/>
    <property type="match status" value="1"/>
</dbReference>
<feature type="domain" description="Beta galactosidase small chain/" evidence="8">
    <location>
        <begin position="739"/>
        <end position="1007"/>
    </location>
</feature>
<organism evidence="9 10">
    <name type="scientific">[Ruminococcus] lactaris</name>
    <dbReference type="NCBI Taxonomy" id="46228"/>
    <lineage>
        <taxon>Bacteria</taxon>
        <taxon>Bacillati</taxon>
        <taxon>Bacillota</taxon>
        <taxon>Clostridia</taxon>
        <taxon>Lachnospirales</taxon>
        <taxon>Lachnospiraceae</taxon>
        <taxon>Mediterraneibacter</taxon>
    </lineage>
</organism>
<evidence type="ECO:0000256" key="7">
    <source>
        <dbReference type="RuleBase" id="RU361154"/>
    </source>
</evidence>
<dbReference type="InterPro" id="IPR023230">
    <property type="entry name" value="Glyco_hydro_2_CS"/>
</dbReference>
<dbReference type="PROSITE" id="PS00719">
    <property type="entry name" value="GLYCOSYL_HYDROL_F2_1"/>
    <property type="match status" value="1"/>
</dbReference>
<dbReference type="Pfam" id="PF02929">
    <property type="entry name" value="Bgal_small_N"/>
    <property type="match status" value="1"/>
</dbReference>
<evidence type="ECO:0000256" key="6">
    <source>
        <dbReference type="ARBA" id="ARBA00032230"/>
    </source>
</evidence>
<dbReference type="SUPFAM" id="SSF49785">
    <property type="entry name" value="Galactose-binding domain-like"/>
    <property type="match status" value="1"/>
</dbReference>
<dbReference type="AlphaFoldDB" id="A0A415D7Y1"/>
<dbReference type="EMBL" id="QRMI01000007">
    <property type="protein sequence ID" value="RHJ62810.1"/>
    <property type="molecule type" value="Genomic_DNA"/>
</dbReference>
<evidence type="ECO:0000259" key="8">
    <source>
        <dbReference type="SMART" id="SM01038"/>
    </source>
</evidence>
<dbReference type="RefSeq" id="WP_023921255.1">
    <property type="nucleotide sequence ID" value="NZ_CAJMJQ010000005.1"/>
</dbReference>
<keyword evidence="4 7" id="KW-0378">Hydrolase</keyword>
<protein>
    <recommendedName>
        <fullName evidence="3 7">Beta-galactosidase</fullName>
        <ecNumber evidence="3 7">3.2.1.23</ecNumber>
    </recommendedName>
    <alternativeName>
        <fullName evidence="6 7">Lactase</fullName>
    </alternativeName>
</protein>
<dbReference type="Gene3D" id="3.20.20.80">
    <property type="entry name" value="Glycosidases"/>
    <property type="match status" value="1"/>
</dbReference>
<dbReference type="SUPFAM" id="SSF74650">
    <property type="entry name" value="Galactose mutarotase-like"/>
    <property type="match status" value="1"/>
</dbReference>
<dbReference type="GO" id="GO:0005990">
    <property type="term" value="P:lactose catabolic process"/>
    <property type="evidence" value="ECO:0007669"/>
    <property type="project" value="TreeGrafter"/>
</dbReference>
<proteinExistence type="inferred from homology"/>
<dbReference type="InterPro" id="IPR032312">
    <property type="entry name" value="LacZ_4"/>
</dbReference>
<dbReference type="InterPro" id="IPR006104">
    <property type="entry name" value="Glyco_hydro_2_N"/>
</dbReference>
<evidence type="ECO:0000256" key="1">
    <source>
        <dbReference type="ARBA" id="ARBA00001412"/>
    </source>
</evidence>
<dbReference type="PANTHER" id="PTHR46323">
    <property type="entry name" value="BETA-GALACTOSIDASE"/>
    <property type="match status" value="1"/>
</dbReference>
<accession>A0A415D7Y1</accession>
<dbReference type="InterPro" id="IPR004199">
    <property type="entry name" value="B-gal_small/dom_5"/>
</dbReference>
<comment type="caution">
    <text evidence="9">The sequence shown here is derived from an EMBL/GenBank/DDBJ whole genome shotgun (WGS) entry which is preliminary data.</text>
</comment>
<dbReference type="PRINTS" id="PR00132">
    <property type="entry name" value="GLHYDRLASE2"/>
</dbReference>
<dbReference type="InterPro" id="IPR014718">
    <property type="entry name" value="GH-type_carb-bd"/>
</dbReference>
<dbReference type="InterPro" id="IPR006102">
    <property type="entry name" value="Ig-like_GH2"/>
</dbReference>
<dbReference type="Gene3D" id="2.60.40.10">
    <property type="entry name" value="Immunoglobulins"/>
    <property type="match status" value="2"/>
</dbReference>
<gene>
    <name evidence="9" type="ORF">DW116_03885</name>
</gene>
<dbReference type="InterPro" id="IPR011013">
    <property type="entry name" value="Gal_mutarotase_sf_dom"/>
</dbReference>
<evidence type="ECO:0000313" key="10">
    <source>
        <dbReference type="Proteomes" id="UP000285832"/>
    </source>
</evidence>
<comment type="similarity">
    <text evidence="2 7">Belongs to the glycosyl hydrolase 2 family.</text>
</comment>
<dbReference type="InterPro" id="IPR006101">
    <property type="entry name" value="Glyco_hydro_2"/>
</dbReference>
<dbReference type="InterPro" id="IPR036156">
    <property type="entry name" value="Beta-gal/glucu_dom_sf"/>
</dbReference>
<evidence type="ECO:0000256" key="5">
    <source>
        <dbReference type="ARBA" id="ARBA00023295"/>
    </source>
</evidence>
<dbReference type="InterPro" id="IPR006103">
    <property type="entry name" value="Glyco_hydro_2_cat"/>
</dbReference>
<evidence type="ECO:0000256" key="3">
    <source>
        <dbReference type="ARBA" id="ARBA00012756"/>
    </source>
</evidence>
<dbReference type="Gene3D" id="2.60.120.260">
    <property type="entry name" value="Galactose-binding domain-like"/>
    <property type="match status" value="1"/>
</dbReference>
<dbReference type="GO" id="GO:0030246">
    <property type="term" value="F:carbohydrate binding"/>
    <property type="evidence" value="ECO:0007669"/>
    <property type="project" value="InterPro"/>
</dbReference>
<dbReference type="GO" id="GO:0009341">
    <property type="term" value="C:beta-galactosidase complex"/>
    <property type="evidence" value="ECO:0007669"/>
    <property type="project" value="InterPro"/>
</dbReference>